<keyword evidence="6" id="KW-0133">Cell shape</keyword>
<keyword evidence="9" id="KW-0961">Cell wall biogenesis/degradation</keyword>
<keyword evidence="7" id="KW-0573">Peptidoglycan synthesis</keyword>
<evidence type="ECO:0000256" key="3">
    <source>
        <dbReference type="ARBA" id="ARBA00022490"/>
    </source>
</evidence>
<comment type="similarity">
    <text evidence="10">Belongs to the EPSP synthase family. MurA subfamily.</text>
</comment>
<dbReference type="InterPro" id="IPR005750">
    <property type="entry name" value="UDP_GlcNAc_COvinyl_MurA"/>
</dbReference>
<gene>
    <name evidence="16" type="primary">murAB</name>
    <name evidence="16" type="ORF">BWY43_00117</name>
</gene>
<dbReference type="GO" id="GO:0009252">
    <property type="term" value="P:peptidoglycan biosynthetic process"/>
    <property type="evidence" value="ECO:0007669"/>
    <property type="project" value="UniProtKB-UniRule"/>
</dbReference>
<comment type="caution">
    <text evidence="16">The sequence shown here is derived from an EMBL/GenBank/DDBJ whole genome shotgun (WGS) entry which is preliminary data.</text>
</comment>
<evidence type="ECO:0000256" key="1">
    <source>
        <dbReference type="ARBA" id="ARBA00004496"/>
    </source>
</evidence>
<protein>
    <recommendedName>
        <fullName evidence="12 14">UDP-N-acetylglucosamine 1-carboxyvinyltransferase</fullName>
        <ecNumber evidence="11 14">2.5.1.7</ecNumber>
    </recommendedName>
</protein>
<evidence type="ECO:0000256" key="9">
    <source>
        <dbReference type="ARBA" id="ARBA00023316"/>
    </source>
</evidence>
<dbReference type="SUPFAM" id="SSF55205">
    <property type="entry name" value="EPT/RTPC-like"/>
    <property type="match status" value="1"/>
</dbReference>
<keyword evidence="5 16" id="KW-0808">Transferase</keyword>
<evidence type="ECO:0000256" key="11">
    <source>
        <dbReference type="ARBA" id="ARBA00039108"/>
    </source>
</evidence>
<dbReference type="PANTHER" id="PTHR43783">
    <property type="entry name" value="UDP-N-ACETYLGLUCOSAMINE 1-CARBOXYVINYLTRANSFERASE"/>
    <property type="match status" value="1"/>
</dbReference>
<evidence type="ECO:0000256" key="10">
    <source>
        <dbReference type="ARBA" id="ARBA00038367"/>
    </source>
</evidence>
<evidence type="ECO:0000256" key="2">
    <source>
        <dbReference type="ARBA" id="ARBA00004752"/>
    </source>
</evidence>
<keyword evidence="8" id="KW-0131">Cell cycle</keyword>
<dbReference type="InterPro" id="IPR013792">
    <property type="entry name" value="RNA3'P_cycl/enolpyr_Trfase_a/b"/>
</dbReference>
<dbReference type="InterPro" id="IPR036968">
    <property type="entry name" value="Enolpyruvate_Tfrase_sf"/>
</dbReference>
<dbReference type="EC" id="2.5.1.7" evidence="11 14"/>
<proteinExistence type="inferred from homology"/>
<dbReference type="AlphaFoldDB" id="A0A1V5SF69"/>
<evidence type="ECO:0000256" key="6">
    <source>
        <dbReference type="ARBA" id="ARBA00022960"/>
    </source>
</evidence>
<organism evidence="16">
    <name type="scientific">candidate division WS2 bacterium ADurb.Bin280</name>
    <dbReference type="NCBI Taxonomy" id="1852829"/>
    <lineage>
        <taxon>Bacteria</taxon>
        <taxon>candidate division WS2</taxon>
    </lineage>
</organism>
<evidence type="ECO:0000256" key="14">
    <source>
        <dbReference type="NCBIfam" id="TIGR01072"/>
    </source>
</evidence>
<dbReference type="CDD" id="cd01555">
    <property type="entry name" value="UdpNAET"/>
    <property type="match status" value="1"/>
</dbReference>
<dbReference type="GO" id="GO:0051301">
    <property type="term" value="P:cell division"/>
    <property type="evidence" value="ECO:0007669"/>
    <property type="project" value="UniProtKB-KW"/>
</dbReference>
<dbReference type="GO" id="GO:0071555">
    <property type="term" value="P:cell wall organization"/>
    <property type="evidence" value="ECO:0007669"/>
    <property type="project" value="UniProtKB-KW"/>
</dbReference>
<evidence type="ECO:0000256" key="12">
    <source>
        <dbReference type="ARBA" id="ARBA00039754"/>
    </source>
</evidence>
<evidence type="ECO:0000256" key="13">
    <source>
        <dbReference type="ARBA" id="ARBA00047527"/>
    </source>
</evidence>
<feature type="domain" description="Enolpyruvate transferase" evidence="15">
    <location>
        <begin position="7"/>
        <end position="408"/>
    </location>
</feature>
<keyword evidence="3" id="KW-0963">Cytoplasm</keyword>
<evidence type="ECO:0000256" key="4">
    <source>
        <dbReference type="ARBA" id="ARBA00022618"/>
    </source>
</evidence>
<reference evidence="16" key="1">
    <citation type="submission" date="2017-02" db="EMBL/GenBank/DDBJ databases">
        <title>Delving into the versatile metabolic prowess of the omnipresent phylum Bacteroidetes.</title>
        <authorList>
            <person name="Nobu M.K."/>
            <person name="Mei R."/>
            <person name="Narihiro T."/>
            <person name="Kuroda K."/>
            <person name="Liu W.-T."/>
        </authorList>
    </citation>
    <scope>NUCLEOTIDE SEQUENCE</scope>
    <source>
        <strain evidence="16">ADurb.Bin280</strain>
    </source>
</reference>
<dbReference type="PANTHER" id="PTHR43783:SF1">
    <property type="entry name" value="UDP-N-ACETYLGLUCOSAMINE 1-CARBOXYVINYLTRANSFERASE"/>
    <property type="match status" value="1"/>
</dbReference>
<evidence type="ECO:0000256" key="5">
    <source>
        <dbReference type="ARBA" id="ARBA00022679"/>
    </source>
</evidence>
<comment type="catalytic activity">
    <reaction evidence="13">
        <text>phosphoenolpyruvate + UDP-N-acetyl-alpha-D-glucosamine = UDP-N-acetyl-3-O-(1-carboxyvinyl)-alpha-D-glucosamine + phosphate</text>
        <dbReference type="Rhea" id="RHEA:18681"/>
        <dbReference type="ChEBI" id="CHEBI:43474"/>
        <dbReference type="ChEBI" id="CHEBI:57705"/>
        <dbReference type="ChEBI" id="CHEBI:58702"/>
        <dbReference type="ChEBI" id="CHEBI:68483"/>
        <dbReference type="EC" id="2.5.1.7"/>
    </reaction>
</comment>
<dbReference type="Pfam" id="PF00275">
    <property type="entry name" value="EPSP_synthase"/>
    <property type="match status" value="1"/>
</dbReference>
<dbReference type="Proteomes" id="UP000485367">
    <property type="component" value="Unassembled WGS sequence"/>
</dbReference>
<evidence type="ECO:0000256" key="7">
    <source>
        <dbReference type="ARBA" id="ARBA00022984"/>
    </source>
</evidence>
<evidence type="ECO:0000259" key="15">
    <source>
        <dbReference type="Pfam" id="PF00275"/>
    </source>
</evidence>
<comment type="pathway">
    <text evidence="2">Cell wall biogenesis; peptidoglycan biosynthesis.</text>
</comment>
<dbReference type="GO" id="GO:0008360">
    <property type="term" value="P:regulation of cell shape"/>
    <property type="evidence" value="ECO:0007669"/>
    <property type="project" value="UniProtKB-KW"/>
</dbReference>
<keyword evidence="4" id="KW-0132">Cell division</keyword>
<dbReference type="NCBIfam" id="TIGR01072">
    <property type="entry name" value="murA"/>
    <property type="match status" value="1"/>
</dbReference>
<dbReference type="GO" id="GO:0005737">
    <property type="term" value="C:cytoplasm"/>
    <property type="evidence" value="ECO:0007669"/>
    <property type="project" value="UniProtKB-SubCell"/>
</dbReference>
<accession>A0A1V5SF69</accession>
<dbReference type="InterPro" id="IPR050068">
    <property type="entry name" value="MurA_subfamily"/>
</dbReference>
<evidence type="ECO:0000313" key="16">
    <source>
        <dbReference type="EMBL" id="OQA53190.1"/>
    </source>
</evidence>
<dbReference type="InterPro" id="IPR001986">
    <property type="entry name" value="Enolpyruvate_Tfrase_dom"/>
</dbReference>
<sequence length="422" mass="46319">MSSFVIKGKKSLNGNVEVSGAKNEVLKLIPLSLILSKPISIDNSPEIEDVKKQLELLRLLGGEYQFEGSQLRLNSQNITNFTLNRELSTKLRASIVYTGPLLSRFKRANIFCPGGCAIGLRSIDSHLDAFRQCGVEISHEANGSYFLEAKKNEGEVSIQMAEKSVTATENIILYLAKSSLVATISNFAREPEVMDLIRIINLAGGRINENSDGFLRIEGVEDLSVERVSALPDRIEAGTFALAIALTGGSGTVSPYIEKDLRSFTKVIRDCNVNISVKDDVAYIEKSDDIKPFVIETAPYPGFPTDLQSPMSLLAAKANGKSIIREKMFDNRLGYLKQLQKMGLKVEMVGPNEAQIFGPTDFVSCNVESPDLRSGITLLIAALMAQGESIIEKAQIIDRGYEKVEQKLNNLGAQIIRREDAV</sequence>
<dbReference type="GO" id="GO:0019277">
    <property type="term" value="P:UDP-N-acetylgalactosamine biosynthetic process"/>
    <property type="evidence" value="ECO:0007669"/>
    <property type="project" value="InterPro"/>
</dbReference>
<evidence type="ECO:0000256" key="8">
    <source>
        <dbReference type="ARBA" id="ARBA00023306"/>
    </source>
</evidence>
<dbReference type="EMBL" id="MWBO01000008">
    <property type="protein sequence ID" value="OQA53190.1"/>
    <property type="molecule type" value="Genomic_DNA"/>
</dbReference>
<name>A0A1V5SF69_9BACT</name>
<dbReference type="NCBIfam" id="NF006873">
    <property type="entry name" value="PRK09369.1"/>
    <property type="match status" value="1"/>
</dbReference>
<dbReference type="Gene3D" id="3.65.10.10">
    <property type="entry name" value="Enolpyruvate transferase domain"/>
    <property type="match status" value="2"/>
</dbReference>
<dbReference type="GO" id="GO:0008760">
    <property type="term" value="F:UDP-N-acetylglucosamine 1-carboxyvinyltransferase activity"/>
    <property type="evidence" value="ECO:0007669"/>
    <property type="project" value="UniProtKB-UniRule"/>
</dbReference>
<comment type="subcellular location">
    <subcellularLocation>
        <location evidence="1">Cytoplasm</location>
    </subcellularLocation>
</comment>